<feature type="signal peptide" evidence="1">
    <location>
        <begin position="1"/>
        <end position="18"/>
    </location>
</feature>
<dbReference type="InterPro" id="IPR020889">
    <property type="entry name" value="LipoPS_assembly_LptD"/>
</dbReference>
<dbReference type="KEGG" id="ssei:FJR45_11030"/>
<dbReference type="AlphaFoldDB" id="A0A7M1B6W8"/>
<dbReference type="InterPro" id="IPR007543">
    <property type="entry name" value="LptD_C"/>
</dbReference>
<feature type="domain" description="LptD C-terminal" evidence="2">
    <location>
        <begin position="296"/>
        <end position="618"/>
    </location>
</feature>
<dbReference type="GO" id="GO:0043165">
    <property type="term" value="P:Gram-negative-bacterium-type cell outer membrane assembly"/>
    <property type="evidence" value="ECO:0007669"/>
    <property type="project" value="InterPro"/>
</dbReference>
<gene>
    <name evidence="3" type="ORF">FJR45_11030</name>
</gene>
<keyword evidence="1" id="KW-0732">Signal</keyword>
<evidence type="ECO:0000256" key="1">
    <source>
        <dbReference type="SAM" id="SignalP"/>
    </source>
</evidence>
<dbReference type="GO" id="GO:1990351">
    <property type="term" value="C:transporter complex"/>
    <property type="evidence" value="ECO:0007669"/>
    <property type="project" value="TreeGrafter"/>
</dbReference>
<organism evidence="3 4">
    <name type="scientific">Sulfurimonas sediminis</name>
    <dbReference type="NCBI Taxonomy" id="2590020"/>
    <lineage>
        <taxon>Bacteria</taxon>
        <taxon>Pseudomonadati</taxon>
        <taxon>Campylobacterota</taxon>
        <taxon>Epsilonproteobacteria</taxon>
        <taxon>Campylobacterales</taxon>
        <taxon>Sulfurimonadaceae</taxon>
        <taxon>Sulfurimonas</taxon>
    </lineage>
</organism>
<feature type="chain" id="PRO_5039935213" evidence="1">
    <location>
        <begin position="19"/>
        <end position="730"/>
    </location>
</feature>
<accession>A0A7M1B6W8</accession>
<keyword evidence="4" id="KW-1185">Reference proteome</keyword>
<dbReference type="Proteomes" id="UP000593719">
    <property type="component" value="Chromosome"/>
</dbReference>
<protein>
    <submittedName>
        <fullName evidence="3">LPS-assembly protein LptD</fullName>
    </submittedName>
</protein>
<dbReference type="RefSeq" id="WP_193150590.1">
    <property type="nucleotide sequence ID" value="NZ_CP041235.1"/>
</dbReference>
<dbReference type="HAMAP" id="MF_01411">
    <property type="entry name" value="LPS_assembly_LptD"/>
    <property type="match status" value="1"/>
</dbReference>
<dbReference type="PANTHER" id="PTHR30189:SF1">
    <property type="entry name" value="LPS-ASSEMBLY PROTEIN LPTD"/>
    <property type="match status" value="1"/>
</dbReference>
<name>A0A7M1B6W8_9BACT</name>
<evidence type="ECO:0000313" key="4">
    <source>
        <dbReference type="Proteomes" id="UP000593719"/>
    </source>
</evidence>
<evidence type="ECO:0000259" key="2">
    <source>
        <dbReference type="Pfam" id="PF04453"/>
    </source>
</evidence>
<dbReference type="GO" id="GO:0015920">
    <property type="term" value="P:lipopolysaccharide transport"/>
    <property type="evidence" value="ECO:0007669"/>
    <property type="project" value="InterPro"/>
</dbReference>
<sequence length="730" mass="85631">MLKYFLFFLLACMSILTADDKIEIYASSVKSKNNIVYADGGVTVVYKDYFLTAQRAVYNQKTQDLELFTKVRLNHNKKYKILGKYAKLNLAKKERYFKPLYLLENKSDVWISANEGESKGVFLDITSGSVSGCDPVDPLWTMEFSSSDYNTDSKWINLYNARLYIYDIPVFYTPYFGYSLDTTRRTGLLKPSFGISSTEGFYYEQPIYIAEQNWWDLEINPQIRTTRGKGLYTTFRFVDSAVSHGEFKAGYFKENEDYYLRYNLQNQSHYGFNFKYDNTNPLNQWLGLDLPGQSGIYADINHMNDVDYINLAQNNNALQQATATQVLSRVNIFYNTNDNYIGTYFKYYEDLTLQTNDNTLQKLPTVQYHHYVDTFFKDHMLYSFDVQSNNIQRIINKKVIQTDVNLPVTLQTPLFGEYINLSYKANLYLQHSQFSGHEQNPIPGFEYHDGFYASNYHTVAVSTQLTKGYENFSHVVGLEVRYNAKGWSKKDGFYQDNMEYCSDFTNKADPNYAQRCEFYNIATIENDTQINFQQYFYDSSAREIAYHRLSQNISYENTKERYGDLENELDYKITSFLSYYNNMFYNYKEKKFSKILNQVSFNRYGVKIALSHLYKNTFLPKTATYTPYTSYLTSNIKYTYNKHYSYNTSYNYDLESKERKSFSFGFLYTKRCWDFGVQYTENNRPVLTTVGSTSSSVYDRFIYLTVVLKPLMKANAGSSFLSYKLPDDTK</sequence>
<evidence type="ECO:0000313" key="3">
    <source>
        <dbReference type="EMBL" id="QOP44452.1"/>
    </source>
</evidence>
<dbReference type="GO" id="GO:0009279">
    <property type="term" value="C:cell outer membrane"/>
    <property type="evidence" value="ECO:0007669"/>
    <property type="project" value="InterPro"/>
</dbReference>
<dbReference type="InterPro" id="IPR050218">
    <property type="entry name" value="LptD"/>
</dbReference>
<dbReference type="PANTHER" id="PTHR30189">
    <property type="entry name" value="LPS-ASSEMBLY PROTEIN"/>
    <property type="match status" value="1"/>
</dbReference>
<dbReference type="EMBL" id="CP041235">
    <property type="protein sequence ID" value="QOP44452.1"/>
    <property type="molecule type" value="Genomic_DNA"/>
</dbReference>
<proteinExistence type="inferred from homology"/>
<dbReference type="Pfam" id="PF04453">
    <property type="entry name" value="LptD"/>
    <property type="match status" value="1"/>
</dbReference>
<reference evidence="3 4" key="1">
    <citation type="submission" date="2019-06" db="EMBL/GenBank/DDBJ databases">
        <title>Sulfurimonas gotlandica sp. nov., a chemoautotrophic and psychrotolerant epsilonproteobacterium isolated from a pelagic redoxcline, and an emended description of the genus Sulfurimonas.</title>
        <authorList>
            <person name="Wang S."/>
            <person name="Jiang L."/>
            <person name="Shao Z."/>
        </authorList>
    </citation>
    <scope>NUCLEOTIDE SEQUENCE [LARGE SCALE GENOMIC DNA]</scope>
    <source>
        <strain evidence="3 4">S2-6</strain>
    </source>
</reference>